<dbReference type="Gene3D" id="3.40.50.150">
    <property type="entry name" value="Vaccinia Virus protein VP39"/>
    <property type="match status" value="1"/>
</dbReference>
<dbReference type="NCBIfam" id="TIGR01444">
    <property type="entry name" value="fkbM_fam"/>
    <property type="match status" value="1"/>
</dbReference>
<dbReference type="InterPro" id="IPR006342">
    <property type="entry name" value="FkbM_mtfrase"/>
</dbReference>
<proteinExistence type="predicted"/>
<dbReference type="Proteomes" id="UP001158067">
    <property type="component" value="Unassembled WGS sequence"/>
</dbReference>
<comment type="caution">
    <text evidence="2">The sequence shown here is derived from an EMBL/GenBank/DDBJ whole genome shotgun (WGS) entry which is preliminary data.</text>
</comment>
<protein>
    <submittedName>
        <fullName evidence="2">Methyltransferase, FkbM family</fullName>
    </submittedName>
</protein>
<sequence length="285" mass="32265">MRYMHSATLAVIKNAALKRFLDSLSDKRFEFFANRYLKLTGSNMRFKMLDDKTIETEFHTKSGSTRIWLSERSRVMNYRNGLDKNLNYLAGVYHLDDVKITEGDTVIDCGANIGEIGVYLSTYTFQVNYIAFEPSTAEFNCCKKNNPNGRLNNLGLWKTAGRLDFYLKTDTADSSLIEPNDYNEVVSIEAVDLDSFIRESEIENVKLLKLEAEGAEPEILEGAQQSLHLIEYISIDAGPERGTNAESTLPQVTNALLKNGFEMVAIDQSRLIALFKNNSFHESPR</sequence>
<dbReference type="EMBL" id="FXUG01000007">
    <property type="protein sequence ID" value="SMP62053.1"/>
    <property type="molecule type" value="Genomic_DNA"/>
</dbReference>
<keyword evidence="2" id="KW-0489">Methyltransferase</keyword>
<organism evidence="2 3">
    <name type="scientific">Neorhodopirellula lusitana</name>
    <dbReference type="NCBI Taxonomy" id="445327"/>
    <lineage>
        <taxon>Bacteria</taxon>
        <taxon>Pseudomonadati</taxon>
        <taxon>Planctomycetota</taxon>
        <taxon>Planctomycetia</taxon>
        <taxon>Pirellulales</taxon>
        <taxon>Pirellulaceae</taxon>
        <taxon>Neorhodopirellula</taxon>
    </lineage>
</organism>
<keyword evidence="2" id="KW-0808">Transferase</keyword>
<dbReference type="GO" id="GO:0008168">
    <property type="term" value="F:methyltransferase activity"/>
    <property type="evidence" value="ECO:0007669"/>
    <property type="project" value="UniProtKB-KW"/>
</dbReference>
<evidence type="ECO:0000313" key="3">
    <source>
        <dbReference type="Proteomes" id="UP001158067"/>
    </source>
</evidence>
<dbReference type="SUPFAM" id="SSF53335">
    <property type="entry name" value="S-adenosyl-L-methionine-dependent methyltransferases"/>
    <property type="match status" value="1"/>
</dbReference>
<name>A0ABY1Q7W4_9BACT</name>
<dbReference type="InterPro" id="IPR052514">
    <property type="entry name" value="SAM-dependent_MTase"/>
</dbReference>
<dbReference type="Pfam" id="PF05050">
    <property type="entry name" value="Methyltransf_21"/>
    <property type="match status" value="1"/>
</dbReference>
<evidence type="ECO:0000259" key="1">
    <source>
        <dbReference type="Pfam" id="PF05050"/>
    </source>
</evidence>
<reference evidence="2 3" key="1">
    <citation type="submission" date="2017-05" db="EMBL/GenBank/DDBJ databases">
        <authorList>
            <person name="Varghese N."/>
            <person name="Submissions S."/>
        </authorList>
    </citation>
    <scope>NUCLEOTIDE SEQUENCE [LARGE SCALE GENOMIC DNA]</scope>
    <source>
        <strain evidence="2 3">DSM 25457</strain>
    </source>
</reference>
<gene>
    <name evidence="2" type="ORF">SAMN06265222_107219</name>
</gene>
<dbReference type="InterPro" id="IPR029063">
    <property type="entry name" value="SAM-dependent_MTases_sf"/>
</dbReference>
<accession>A0ABY1Q7W4</accession>
<dbReference type="GO" id="GO:0032259">
    <property type="term" value="P:methylation"/>
    <property type="evidence" value="ECO:0007669"/>
    <property type="project" value="UniProtKB-KW"/>
</dbReference>
<dbReference type="PANTHER" id="PTHR34203">
    <property type="entry name" value="METHYLTRANSFERASE, FKBM FAMILY PROTEIN"/>
    <property type="match status" value="1"/>
</dbReference>
<feature type="domain" description="Methyltransferase FkbM" evidence="1">
    <location>
        <begin position="108"/>
        <end position="262"/>
    </location>
</feature>
<dbReference type="PANTHER" id="PTHR34203:SF15">
    <property type="entry name" value="SLL1173 PROTEIN"/>
    <property type="match status" value="1"/>
</dbReference>
<evidence type="ECO:0000313" key="2">
    <source>
        <dbReference type="EMBL" id="SMP62053.1"/>
    </source>
</evidence>
<keyword evidence="3" id="KW-1185">Reference proteome</keyword>